<dbReference type="InterPro" id="IPR046867">
    <property type="entry name" value="AldOxase/xan_DH_MoCoBD2"/>
</dbReference>
<dbReference type="InterPro" id="IPR016208">
    <property type="entry name" value="Ald_Oxase/xanthine_DH-like"/>
</dbReference>
<dbReference type="RefSeq" id="WP_180064372.1">
    <property type="nucleotide sequence ID" value="NZ_JACCEX010000001.1"/>
</dbReference>
<dbReference type="Pfam" id="PF20256">
    <property type="entry name" value="MoCoBD_2"/>
    <property type="match status" value="1"/>
</dbReference>
<evidence type="ECO:0000256" key="3">
    <source>
        <dbReference type="SAM" id="MobiDB-lite"/>
    </source>
</evidence>
<evidence type="ECO:0000313" key="5">
    <source>
        <dbReference type="EMBL" id="PVY68212.1"/>
    </source>
</evidence>
<dbReference type="Pfam" id="PF02738">
    <property type="entry name" value="MoCoBD_1"/>
    <property type="match status" value="1"/>
</dbReference>
<dbReference type="PANTHER" id="PTHR11908">
    <property type="entry name" value="XANTHINE DEHYDROGENASE"/>
    <property type="match status" value="1"/>
</dbReference>
<keyword evidence="1" id="KW-0500">Molybdenum</keyword>
<evidence type="ECO:0000256" key="1">
    <source>
        <dbReference type="ARBA" id="ARBA00022505"/>
    </source>
</evidence>
<dbReference type="InterPro" id="IPR036856">
    <property type="entry name" value="Ald_Oxase/Xan_DH_a/b_sf"/>
</dbReference>
<dbReference type="Pfam" id="PF01315">
    <property type="entry name" value="Ald_Xan_dh_C"/>
    <property type="match status" value="1"/>
</dbReference>
<dbReference type="Proteomes" id="UP000246145">
    <property type="component" value="Unassembled WGS sequence"/>
</dbReference>
<dbReference type="SUPFAM" id="SSF56003">
    <property type="entry name" value="Molybdenum cofactor-binding domain"/>
    <property type="match status" value="1"/>
</dbReference>
<dbReference type="InterPro" id="IPR000674">
    <property type="entry name" value="Ald_Oxase/Xan_DH_a/b"/>
</dbReference>
<dbReference type="Gene3D" id="3.30.365.10">
    <property type="entry name" value="Aldehyde oxidase/xanthine dehydrogenase, molybdopterin binding domain"/>
    <property type="match status" value="4"/>
</dbReference>
<gene>
    <name evidence="5" type="ORF">C7440_0603</name>
</gene>
<accession>A0A2U1CQN5</accession>
<feature type="domain" description="Aldehyde oxidase/xanthine dehydrogenase a/b hammerhead" evidence="4">
    <location>
        <begin position="37"/>
        <end position="152"/>
    </location>
</feature>
<dbReference type="GO" id="GO:0005506">
    <property type="term" value="F:iron ion binding"/>
    <property type="evidence" value="ECO:0007669"/>
    <property type="project" value="InterPro"/>
</dbReference>
<proteinExistence type="predicted"/>
<dbReference type="SUPFAM" id="SSF54665">
    <property type="entry name" value="CO dehydrogenase molybdoprotein N-domain-like"/>
    <property type="match status" value="1"/>
</dbReference>
<reference evidence="5 6" key="1">
    <citation type="submission" date="2018-04" db="EMBL/GenBank/DDBJ databases">
        <title>Genomic Encyclopedia of Type Strains, Phase IV (KMG-IV): sequencing the most valuable type-strain genomes for metagenomic binning, comparative biology and taxonomic classification.</title>
        <authorList>
            <person name="Goeker M."/>
        </authorList>
    </citation>
    <scope>NUCLEOTIDE SEQUENCE [LARGE SCALE GENOMIC DNA]</scope>
    <source>
        <strain evidence="5 6">DSM 10065</strain>
    </source>
</reference>
<dbReference type="SMART" id="SM01008">
    <property type="entry name" value="Ald_Xan_dh_C"/>
    <property type="match status" value="1"/>
</dbReference>
<keyword evidence="6" id="KW-1185">Reference proteome</keyword>
<evidence type="ECO:0000313" key="6">
    <source>
        <dbReference type="Proteomes" id="UP000246145"/>
    </source>
</evidence>
<comment type="caution">
    <text evidence="5">The sequence shown here is derived from an EMBL/GenBank/DDBJ whole genome shotgun (WGS) entry which is preliminary data.</text>
</comment>
<keyword evidence="2" id="KW-0560">Oxidoreductase</keyword>
<feature type="compositionally biased region" description="Basic and acidic residues" evidence="3">
    <location>
        <begin position="1"/>
        <end position="20"/>
    </location>
</feature>
<protein>
    <submittedName>
        <fullName evidence="5">Carbon-monoxide dehydrogenase large subunit</fullName>
    </submittedName>
</protein>
<dbReference type="GO" id="GO:0016491">
    <property type="term" value="F:oxidoreductase activity"/>
    <property type="evidence" value="ECO:0007669"/>
    <property type="project" value="UniProtKB-KW"/>
</dbReference>
<dbReference type="EMBL" id="QEKO01000001">
    <property type="protein sequence ID" value="PVY68212.1"/>
    <property type="molecule type" value="Genomic_DNA"/>
</dbReference>
<dbReference type="AlphaFoldDB" id="A0A2U1CQN5"/>
<organism evidence="5 6">
    <name type="scientific">Pusillimonas noertemannii</name>
    <dbReference type="NCBI Taxonomy" id="305977"/>
    <lineage>
        <taxon>Bacteria</taxon>
        <taxon>Pseudomonadati</taxon>
        <taxon>Pseudomonadota</taxon>
        <taxon>Betaproteobacteria</taxon>
        <taxon>Burkholderiales</taxon>
        <taxon>Alcaligenaceae</taxon>
        <taxon>Pusillimonas</taxon>
    </lineage>
</organism>
<evidence type="ECO:0000259" key="4">
    <source>
        <dbReference type="SMART" id="SM01008"/>
    </source>
</evidence>
<sequence length="799" mass="86577">MQATVKEETRPIVKQDKDSRQYVGSSVNRPNMRRHLEGRGCYVDDISLPRLVHVVYLRSPYAHARFSIVDVSRAKAMPGVVAIVDGREIATICTPWVATLAHLEGMRSPPEYPLALDRACWQGEPVLAIVALTRHQAEDALPMVEIDWHELPVVDNMETALAPETPVIHPELGDNLCFTKKIDTGGVEQAMAEADLVVEETYRFGRVTGVTMEPRSLLADYQPAESQLTVYQSHQAPHMMQDLYARHFDLPENSVRVICRDVGGAFGLKVHSYPDDFATVALSILLKRPVKFVADRLESFASDIHAREHVVKARIGVKSSGEIVAFDFDDLTGVGPYSVYPRTSAIEGNQVLSIAGGPYKHKYYRARLDVVFQNKSPTSQYRGVGHPIACGATEGIVELAAQRLGIDPLKMRLINVMPDDGYPCVGASGIKIEGLSHQKSIAKLEEMMNYQALRKEQAELRKQNIHRGIGFAVLVELTNPSAAFYGVGGARISALDGASLRLEPTGVVTCHVGVGEQGQGTETIFAQIAADAIGVEIGQVKIVTGDTEATPYGGGTWASRGAGIGGEAVLQAGRALRSNIRDFAAVVLKKDRPELDVADGFIVDSSTGAHLMPLAEVARQAYFRPDILPADARPELMVTRHAAQRGFPFTFTNGVQASYVEVDIETGFVKLLDHWCVEDCGRVINPKLVDEQIRGAIVQGIGGVMLEECLYDENGLLRNGSMADYLVPMAFEMPDIHVAHIETPTNTSELGAKGAGEAGTAGPPGAVMNAINDALAPFSARVASQPITPEKILQALGTV</sequence>
<evidence type="ECO:0000256" key="2">
    <source>
        <dbReference type="ARBA" id="ARBA00023002"/>
    </source>
</evidence>
<dbReference type="Gene3D" id="3.90.1170.50">
    <property type="entry name" value="Aldehyde oxidase/xanthine dehydrogenase, a/b hammerhead"/>
    <property type="match status" value="1"/>
</dbReference>
<name>A0A2U1CQN5_9BURK</name>
<dbReference type="PANTHER" id="PTHR11908:SF132">
    <property type="entry name" value="ALDEHYDE OXIDASE 1-RELATED"/>
    <property type="match status" value="1"/>
</dbReference>
<dbReference type="InterPro" id="IPR008274">
    <property type="entry name" value="AldOxase/xan_DH_MoCoBD1"/>
</dbReference>
<dbReference type="STRING" id="1231391.GCA_000308195_02412"/>
<dbReference type="InterPro" id="IPR037165">
    <property type="entry name" value="AldOxase/xan_DH_Mopterin-bd_sf"/>
</dbReference>
<feature type="region of interest" description="Disordered" evidence="3">
    <location>
        <begin position="1"/>
        <end position="25"/>
    </location>
</feature>